<dbReference type="EMBL" id="HBEL01045134">
    <property type="protein sequence ID" value="CAD8424872.1"/>
    <property type="molecule type" value="Transcribed_RNA"/>
</dbReference>
<dbReference type="FunFam" id="2.40.100.10:FF:000001">
    <property type="entry name" value="Peptidyl-prolyl cis-trans isomerase"/>
    <property type="match status" value="1"/>
</dbReference>
<gene>
    <name evidence="6" type="ORF">PINE0816_LOCUS21032</name>
</gene>
<dbReference type="GO" id="GO:0016018">
    <property type="term" value="F:cyclosporin A binding"/>
    <property type="evidence" value="ECO:0007669"/>
    <property type="project" value="TreeGrafter"/>
</dbReference>
<dbReference type="GO" id="GO:0006457">
    <property type="term" value="P:protein folding"/>
    <property type="evidence" value="ECO:0007669"/>
    <property type="project" value="InterPro"/>
</dbReference>
<keyword evidence="2 4" id="KW-0697">Rotamase</keyword>
<dbReference type="GO" id="GO:0003755">
    <property type="term" value="F:peptidyl-prolyl cis-trans isomerase activity"/>
    <property type="evidence" value="ECO:0007669"/>
    <property type="project" value="UniProtKB-UniRule"/>
</dbReference>
<dbReference type="SUPFAM" id="SSF50891">
    <property type="entry name" value="Cyclophilin-like"/>
    <property type="match status" value="1"/>
</dbReference>
<dbReference type="InterPro" id="IPR020892">
    <property type="entry name" value="Cyclophilin-type_PPIase_CS"/>
</dbReference>
<protein>
    <recommendedName>
        <fullName evidence="4">Peptidyl-prolyl cis-trans isomerase</fullName>
        <shortName evidence="4">PPIase</shortName>
        <ecNumber evidence="4">5.2.1.8</ecNumber>
    </recommendedName>
</protein>
<accession>A0A7S0GHP6</accession>
<dbReference type="PRINTS" id="PR00153">
    <property type="entry name" value="CSAPPISMRASE"/>
</dbReference>
<keyword evidence="3 4" id="KW-0413">Isomerase</keyword>
<evidence type="ECO:0000256" key="4">
    <source>
        <dbReference type="RuleBase" id="RU363019"/>
    </source>
</evidence>
<proteinExistence type="inferred from homology"/>
<comment type="similarity">
    <text evidence="4">Belongs to the cyclophilin-type PPIase family.</text>
</comment>
<name>A0A7S0GHP6_9STRA</name>
<dbReference type="AlphaFoldDB" id="A0A7S0GHP6"/>
<evidence type="ECO:0000256" key="3">
    <source>
        <dbReference type="ARBA" id="ARBA00023235"/>
    </source>
</evidence>
<comment type="function">
    <text evidence="4">PPIases accelerate the folding of proteins. It catalyzes the cis-trans isomerization of proline imidic peptide bonds in oligopeptides.</text>
</comment>
<evidence type="ECO:0000256" key="2">
    <source>
        <dbReference type="ARBA" id="ARBA00023110"/>
    </source>
</evidence>
<dbReference type="PANTHER" id="PTHR11071">
    <property type="entry name" value="PEPTIDYL-PROLYL CIS-TRANS ISOMERASE"/>
    <property type="match status" value="1"/>
</dbReference>
<comment type="catalytic activity">
    <reaction evidence="1 4">
        <text>[protein]-peptidylproline (omega=180) = [protein]-peptidylproline (omega=0)</text>
        <dbReference type="Rhea" id="RHEA:16237"/>
        <dbReference type="Rhea" id="RHEA-COMP:10747"/>
        <dbReference type="Rhea" id="RHEA-COMP:10748"/>
        <dbReference type="ChEBI" id="CHEBI:83833"/>
        <dbReference type="ChEBI" id="CHEBI:83834"/>
        <dbReference type="EC" id="5.2.1.8"/>
    </reaction>
</comment>
<feature type="domain" description="PPIase cyclophilin-type" evidence="5">
    <location>
        <begin position="121"/>
        <end position="284"/>
    </location>
</feature>
<dbReference type="PROSITE" id="PS50072">
    <property type="entry name" value="CSA_PPIASE_2"/>
    <property type="match status" value="1"/>
</dbReference>
<dbReference type="InterPro" id="IPR002130">
    <property type="entry name" value="Cyclophilin-type_PPIase_dom"/>
</dbReference>
<evidence type="ECO:0000259" key="5">
    <source>
        <dbReference type="PROSITE" id="PS50072"/>
    </source>
</evidence>
<evidence type="ECO:0000256" key="1">
    <source>
        <dbReference type="ARBA" id="ARBA00000971"/>
    </source>
</evidence>
<dbReference type="PROSITE" id="PS00170">
    <property type="entry name" value="CSA_PPIASE_1"/>
    <property type="match status" value="1"/>
</dbReference>
<dbReference type="EC" id="5.2.1.8" evidence="4"/>
<dbReference type="InterPro" id="IPR029000">
    <property type="entry name" value="Cyclophilin-like_dom_sf"/>
</dbReference>
<evidence type="ECO:0000313" key="6">
    <source>
        <dbReference type="EMBL" id="CAD8424872.1"/>
    </source>
</evidence>
<organism evidence="6">
    <name type="scientific">Proboscia inermis</name>
    <dbReference type="NCBI Taxonomy" id="420281"/>
    <lineage>
        <taxon>Eukaryota</taxon>
        <taxon>Sar</taxon>
        <taxon>Stramenopiles</taxon>
        <taxon>Ochrophyta</taxon>
        <taxon>Bacillariophyta</taxon>
        <taxon>Coscinodiscophyceae</taxon>
        <taxon>Rhizosoleniophycidae</taxon>
        <taxon>Rhizosoleniales</taxon>
        <taxon>Rhizosoleniaceae</taxon>
        <taxon>Proboscia</taxon>
    </lineage>
</organism>
<reference evidence="6" key="1">
    <citation type="submission" date="2021-01" db="EMBL/GenBank/DDBJ databases">
        <authorList>
            <person name="Corre E."/>
            <person name="Pelletier E."/>
            <person name="Niang G."/>
            <person name="Scheremetjew M."/>
            <person name="Finn R."/>
            <person name="Kale V."/>
            <person name="Holt S."/>
            <person name="Cochrane G."/>
            <person name="Meng A."/>
            <person name="Brown T."/>
            <person name="Cohen L."/>
        </authorList>
    </citation>
    <scope>NUCLEOTIDE SEQUENCE</scope>
    <source>
        <strain evidence="6">CCAP1064/1</strain>
    </source>
</reference>
<dbReference type="Gene3D" id="2.40.100.10">
    <property type="entry name" value="Cyclophilin-like"/>
    <property type="match status" value="1"/>
</dbReference>
<dbReference type="PANTHER" id="PTHR11071:SF561">
    <property type="entry name" value="PEPTIDYL-PROLYL CIS-TRANS ISOMERASE D-RELATED"/>
    <property type="match status" value="1"/>
</dbReference>
<sequence length="295" mass="31703">MSLSTISKRFMKNSLVVTKSYFPKQRTRSLMTEGKSFSNIRADRSLSFNKGRCAPFSSSPGGSGDGGIKIQQIATFVVAGTIAYGMSYIYNEYDNNSGTESEEVNKDGPVKPSADITQRAFFDIQINGVDAGRITIGLYGSVVPKTVENFSTLCKGSIRSPATGQRLAFEGSSFHRIIPGFMIQGGDFTRHNGTGGISIYGPKFEDENFDLRHTGPGVLSMANSGRNTNGSQFFICTSKTPHLDGRHVVFGVVEDGWDLVKKIESLGSSSGKPAGSVSIKNAGVLPLDEPAKVEK</sequence>
<dbReference type="GO" id="GO:0005737">
    <property type="term" value="C:cytoplasm"/>
    <property type="evidence" value="ECO:0007669"/>
    <property type="project" value="TreeGrafter"/>
</dbReference>
<dbReference type="Pfam" id="PF00160">
    <property type="entry name" value="Pro_isomerase"/>
    <property type="match status" value="1"/>
</dbReference>